<dbReference type="Gene3D" id="3.60.110.10">
    <property type="entry name" value="Carbon-nitrogen hydrolase"/>
    <property type="match status" value="1"/>
</dbReference>
<evidence type="ECO:0000313" key="5">
    <source>
        <dbReference type="Proteomes" id="UP000287124"/>
    </source>
</evidence>
<dbReference type="PANTHER" id="PTHR46044">
    <property type="entry name" value="NITRILASE"/>
    <property type="match status" value="1"/>
</dbReference>
<organism evidence="4 5">
    <name type="scientific">Fusarium euwallaceae</name>
    <dbReference type="NCBI Taxonomy" id="1147111"/>
    <lineage>
        <taxon>Eukaryota</taxon>
        <taxon>Fungi</taxon>
        <taxon>Dikarya</taxon>
        <taxon>Ascomycota</taxon>
        <taxon>Pezizomycotina</taxon>
        <taxon>Sordariomycetes</taxon>
        <taxon>Hypocreomycetidae</taxon>
        <taxon>Hypocreales</taxon>
        <taxon>Nectriaceae</taxon>
        <taxon>Fusarium</taxon>
        <taxon>Fusarium solani species complex</taxon>
    </lineage>
</organism>
<evidence type="ECO:0000259" key="3">
    <source>
        <dbReference type="PROSITE" id="PS50263"/>
    </source>
</evidence>
<sequence>MNCKFQIKIAAAQIAPVFMSKAKTTAKVCKMIQEAGEQGANVIGFPECCIPGYPGWGQTQLADGARAIDFYKQQFNESVEVPGPETDLIGQACRDARVYAIIGLNERLANTTGTTFNTQIIVDPSGDIVNKHQNIDQDQVWHFEWLDLWREL</sequence>
<dbReference type="InterPro" id="IPR044149">
    <property type="entry name" value="Nitrilases_CHs"/>
</dbReference>
<protein>
    <recommendedName>
        <fullName evidence="3">CN hydrolase domain-containing protein</fullName>
    </recommendedName>
</protein>
<gene>
    <name evidence="4" type="ORF">BHE90_017227</name>
</gene>
<dbReference type="PROSITE" id="PS00920">
    <property type="entry name" value="NITRIL_CHT_1"/>
    <property type="match status" value="1"/>
</dbReference>
<dbReference type="EMBL" id="MIKF01000879">
    <property type="protein sequence ID" value="RTE68395.1"/>
    <property type="molecule type" value="Genomic_DNA"/>
</dbReference>
<dbReference type="InterPro" id="IPR036526">
    <property type="entry name" value="C-N_Hydrolase_sf"/>
</dbReference>
<evidence type="ECO:0000256" key="1">
    <source>
        <dbReference type="ARBA" id="ARBA00008129"/>
    </source>
</evidence>
<dbReference type="Proteomes" id="UP000287124">
    <property type="component" value="Unassembled WGS sequence"/>
</dbReference>
<comment type="similarity">
    <text evidence="1">Belongs to the carbon-nitrogen hydrolase superfamily. Nitrilase family.</text>
</comment>
<reference evidence="4 5" key="1">
    <citation type="submission" date="2017-06" db="EMBL/GenBank/DDBJ databases">
        <title>Comparative genomic analysis of Ambrosia Fusariam Clade fungi.</title>
        <authorList>
            <person name="Stajich J.E."/>
            <person name="Carrillo J."/>
            <person name="Kijimoto T."/>
            <person name="Eskalen A."/>
            <person name="O'Donnell K."/>
            <person name="Kasson M."/>
        </authorList>
    </citation>
    <scope>NUCLEOTIDE SEQUENCE [LARGE SCALE GENOMIC DNA]</scope>
    <source>
        <strain evidence="4 5">UCR1854</strain>
    </source>
</reference>
<dbReference type="InterPro" id="IPR003010">
    <property type="entry name" value="C-N_Hydrolase"/>
</dbReference>
<evidence type="ECO:0000256" key="2">
    <source>
        <dbReference type="PROSITE-ProRule" id="PRU10139"/>
    </source>
</evidence>
<name>A0A430KY16_9HYPO</name>
<feature type="active site" description="Proton acceptor" evidence="2">
    <location>
        <position position="47"/>
    </location>
</feature>
<keyword evidence="5" id="KW-1185">Reference proteome</keyword>
<dbReference type="GO" id="GO:0000257">
    <property type="term" value="F:nitrilase activity"/>
    <property type="evidence" value="ECO:0007669"/>
    <property type="project" value="UniProtKB-ARBA"/>
</dbReference>
<dbReference type="PANTHER" id="PTHR46044:SF1">
    <property type="entry name" value="CN HYDROLASE DOMAIN-CONTAINING PROTEIN"/>
    <property type="match status" value="1"/>
</dbReference>
<dbReference type="PROSITE" id="PS50263">
    <property type="entry name" value="CN_HYDROLASE"/>
    <property type="match status" value="1"/>
</dbReference>
<proteinExistence type="inferred from homology"/>
<dbReference type="GO" id="GO:0016836">
    <property type="term" value="F:hydro-lyase activity"/>
    <property type="evidence" value="ECO:0007669"/>
    <property type="project" value="UniProtKB-ARBA"/>
</dbReference>
<comment type="caution">
    <text evidence="4">The sequence shown here is derived from an EMBL/GenBank/DDBJ whole genome shotgun (WGS) entry which is preliminary data.</text>
</comment>
<dbReference type="SUPFAM" id="SSF56317">
    <property type="entry name" value="Carbon-nitrogen hydrolase"/>
    <property type="match status" value="1"/>
</dbReference>
<dbReference type="InterPro" id="IPR000132">
    <property type="entry name" value="Nitrilase/CN_hydratase_CS"/>
</dbReference>
<dbReference type="Pfam" id="PF00795">
    <property type="entry name" value="CN_hydrolase"/>
    <property type="match status" value="1"/>
</dbReference>
<accession>A0A430KY16</accession>
<dbReference type="AlphaFoldDB" id="A0A430KY16"/>
<evidence type="ECO:0000313" key="4">
    <source>
        <dbReference type="EMBL" id="RTE68395.1"/>
    </source>
</evidence>
<feature type="domain" description="CN hydrolase" evidence="3">
    <location>
        <begin position="7"/>
        <end position="152"/>
    </location>
</feature>